<evidence type="ECO:0000313" key="3">
    <source>
        <dbReference type="Proteomes" id="UP000247763"/>
    </source>
</evidence>
<reference evidence="3" key="1">
    <citation type="submission" date="2018-05" db="EMBL/GenBank/DDBJ databases">
        <title>Genome sequencing of Phenylobacterium sp. HYN0004.</title>
        <authorList>
            <person name="Yi H."/>
            <person name="Baek C."/>
        </authorList>
    </citation>
    <scope>NUCLEOTIDE SEQUENCE [LARGE SCALE GENOMIC DNA]</scope>
    <source>
        <strain evidence="3">HYN0004</strain>
    </source>
</reference>
<name>A0A2Z3HS85_9CAUL</name>
<keyword evidence="3" id="KW-1185">Reference proteome</keyword>
<dbReference type="AlphaFoldDB" id="A0A2Z3HS85"/>
<evidence type="ECO:0000256" key="1">
    <source>
        <dbReference type="SAM" id="Phobius"/>
    </source>
</evidence>
<evidence type="ECO:0000313" key="2">
    <source>
        <dbReference type="EMBL" id="AWM77036.1"/>
    </source>
</evidence>
<dbReference type="EMBL" id="CP029479">
    <property type="protein sequence ID" value="AWM77036.1"/>
    <property type="molecule type" value="Genomic_DNA"/>
</dbReference>
<organism evidence="2 3">
    <name type="scientific">Phenylobacterium parvum</name>
    <dbReference type="NCBI Taxonomy" id="2201350"/>
    <lineage>
        <taxon>Bacteria</taxon>
        <taxon>Pseudomonadati</taxon>
        <taxon>Pseudomonadota</taxon>
        <taxon>Alphaproteobacteria</taxon>
        <taxon>Caulobacterales</taxon>
        <taxon>Caulobacteraceae</taxon>
        <taxon>Phenylobacterium</taxon>
    </lineage>
</organism>
<sequence length="170" mass="17885">MSAVARPLRVSRWVGLPLLAALLASLLLAAPIRILGFPLPEPVTLMVPAFAWAMIRPAASPAFALLLGGLVLDALWGGPAGLWPLALLAAYLPILALRNILAGQSPVVLWAWFGLACLLAQAVGWAITALASGTPPSLAAAGLQWLATVLLFPVAGQLIERFRDADVRFR</sequence>
<keyword evidence="1" id="KW-0472">Membrane</keyword>
<feature type="transmembrane region" description="Helical" evidence="1">
    <location>
        <begin position="82"/>
        <end position="101"/>
    </location>
</feature>
<keyword evidence="1" id="KW-1133">Transmembrane helix</keyword>
<feature type="transmembrane region" description="Helical" evidence="1">
    <location>
        <begin position="107"/>
        <end position="131"/>
    </location>
</feature>
<gene>
    <name evidence="2" type="ORF">HYN04_04255</name>
</gene>
<evidence type="ECO:0008006" key="4">
    <source>
        <dbReference type="Google" id="ProtNLM"/>
    </source>
</evidence>
<dbReference type="KEGG" id="phb:HYN04_04255"/>
<proteinExistence type="predicted"/>
<feature type="transmembrane region" description="Helical" evidence="1">
    <location>
        <begin position="138"/>
        <end position="159"/>
    </location>
</feature>
<keyword evidence="1" id="KW-0812">Transmembrane</keyword>
<dbReference type="Proteomes" id="UP000247763">
    <property type="component" value="Chromosome"/>
</dbReference>
<accession>A0A2Z3HS85</accession>
<protein>
    <recommendedName>
        <fullName evidence="4">Rod shape-determining protein MreD</fullName>
    </recommendedName>
</protein>
<dbReference type="OrthoDB" id="7203647at2"/>
<dbReference type="RefSeq" id="WP_110449605.1">
    <property type="nucleotide sequence ID" value="NZ_CP029479.1"/>
</dbReference>